<accession>A0A538S9M6</accession>
<evidence type="ECO:0000313" key="3">
    <source>
        <dbReference type="EMBL" id="TMQ48073.1"/>
    </source>
</evidence>
<feature type="compositionally biased region" description="Low complexity" evidence="2">
    <location>
        <begin position="44"/>
        <end position="58"/>
    </location>
</feature>
<dbReference type="Gene3D" id="3.40.830.10">
    <property type="entry name" value="LigB-like"/>
    <property type="match status" value="1"/>
</dbReference>
<reference evidence="3 4" key="1">
    <citation type="journal article" date="2019" name="Nat. Microbiol.">
        <title>Mediterranean grassland soil C-N compound turnover is dependent on rainfall and depth, and is mediated by genomically divergent microorganisms.</title>
        <authorList>
            <person name="Diamond S."/>
            <person name="Andeer P.F."/>
            <person name="Li Z."/>
            <person name="Crits-Christoph A."/>
            <person name="Burstein D."/>
            <person name="Anantharaman K."/>
            <person name="Lane K.R."/>
            <person name="Thomas B.C."/>
            <person name="Pan C."/>
            <person name="Northen T.R."/>
            <person name="Banfield J.F."/>
        </authorList>
    </citation>
    <scope>NUCLEOTIDE SEQUENCE [LARGE SCALE GENOMIC DNA]</scope>
    <source>
        <strain evidence="3">WS_2</strain>
    </source>
</reference>
<dbReference type="NCBIfam" id="TIGR04336">
    <property type="entry name" value="AmmeMemoSam_B"/>
    <property type="match status" value="1"/>
</dbReference>
<dbReference type="AlphaFoldDB" id="A0A538S9M6"/>
<dbReference type="CDD" id="cd07361">
    <property type="entry name" value="MEMO_like"/>
    <property type="match status" value="1"/>
</dbReference>
<dbReference type="Proteomes" id="UP000317716">
    <property type="component" value="Unassembled WGS sequence"/>
</dbReference>
<gene>
    <name evidence="3" type="primary">amrB</name>
    <name evidence="3" type="ORF">E6K72_13360</name>
</gene>
<evidence type="ECO:0000256" key="2">
    <source>
        <dbReference type="SAM" id="MobiDB-lite"/>
    </source>
</evidence>
<proteinExistence type="inferred from homology"/>
<dbReference type="PANTHER" id="PTHR11060">
    <property type="entry name" value="PROTEIN MEMO1"/>
    <property type="match status" value="1"/>
</dbReference>
<dbReference type="InterPro" id="IPR002737">
    <property type="entry name" value="MEMO1_fam"/>
</dbReference>
<feature type="region of interest" description="Disordered" evidence="2">
    <location>
        <begin position="1"/>
        <end position="58"/>
    </location>
</feature>
<dbReference type="EMBL" id="VBOS01000496">
    <property type="protein sequence ID" value="TMQ48073.1"/>
    <property type="molecule type" value="Genomic_DNA"/>
</dbReference>
<name>A0A538S9M6_UNCEI</name>
<protein>
    <submittedName>
        <fullName evidence="3">AmmeMemoRadiSam system protein B</fullName>
    </submittedName>
</protein>
<evidence type="ECO:0000256" key="1">
    <source>
        <dbReference type="ARBA" id="ARBA00006315"/>
    </source>
</evidence>
<evidence type="ECO:0000313" key="4">
    <source>
        <dbReference type="Proteomes" id="UP000317716"/>
    </source>
</evidence>
<organism evidence="3 4">
    <name type="scientific">Eiseniibacteriota bacterium</name>
    <dbReference type="NCBI Taxonomy" id="2212470"/>
    <lineage>
        <taxon>Bacteria</taxon>
        <taxon>Candidatus Eiseniibacteriota</taxon>
    </lineage>
</organism>
<dbReference type="Pfam" id="PF01875">
    <property type="entry name" value="Memo"/>
    <property type="match status" value="1"/>
</dbReference>
<comment type="caution">
    <text evidence="3">The sequence shown here is derived from an EMBL/GenBank/DDBJ whole genome shotgun (WGS) entry which is preliminary data.</text>
</comment>
<sequence length="272" mass="29729">MAAPTRPSAPSSQRSSKHTSPRPSACATRAARQLPPPARERCSRPTSTRAARAARSRAPTLMEDRFALTRKHFETPLGKVPTDTAFVDAVAARVGEWAYRAEIVHRDEHSIEFQAVYLKHRFGDRPLTMVPILCGGFHALIDQGKTPREDPQFESLITAVLDAERALGGETVYVAGADLSHVGPRFGDPPLDPRAKEEIEAIDREALRAAERGDAEGWFASIAAHADSSRICGYAPVYATLRCAAPQAGRLLVYEQSDEKDRSMVTVAAMAW</sequence>
<dbReference type="PANTHER" id="PTHR11060:SF0">
    <property type="entry name" value="PROTEIN MEMO1"/>
    <property type="match status" value="1"/>
</dbReference>
<comment type="similarity">
    <text evidence="1">Belongs to the MEMO1 family.</text>
</comment>